<dbReference type="Gene3D" id="2.60.120.310">
    <property type="entry name" value="Copper type II, ascorbate-dependent monooxygenase, N-terminal domain"/>
    <property type="match status" value="1"/>
</dbReference>
<protein>
    <recommendedName>
        <fullName evidence="3">Copper type II ascorbate-dependent monooxygenase N-terminal domain-containing protein</fullName>
    </recommendedName>
</protein>
<dbReference type="FunCoup" id="T1FLF8">
    <property type="interactions" value="21"/>
</dbReference>
<dbReference type="EnsemblMetazoa" id="HelroT184544">
    <property type="protein sequence ID" value="HelroP184544"/>
    <property type="gene ID" value="HelroG184544"/>
</dbReference>
<dbReference type="RefSeq" id="XP_009031911.1">
    <property type="nucleotide sequence ID" value="XM_009033663.1"/>
</dbReference>
<accession>T1FLF8</accession>
<evidence type="ECO:0000259" key="3">
    <source>
        <dbReference type="Pfam" id="PF01082"/>
    </source>
</evidence>
<reference evidence="5" key="3">
    <citation type="submission" date="2015-06" db="UniProtKB">
        <authorList>
            <consortium name="EnsemblMetazoa"/>
        </authorList>
    </citation>
    <scope>IDENTIFICATION</scope>
</reference>
<dbReference type="GeneID" id="20209657"/>
<gene>
    <name evidence="5" type="primary">20209657</name>
    <name evidence="4" type="ORF">HELRODRAFT_184544</name>
</gene>
<dbReference type="EMBL" id="AMQM01010606">
    <property type="status" value="NOT_ANNOTATED_CDS"/>
    <property type="molecule type" value="Genomic_DNA"/>
</dbReference>
<evidence type="ECO:0000256" key="1">
    <source>
        <dbReference type="ARBA" id="ARBA00022729"/>
    </source>
</evidence>
<dbReference type="AlphaFoldDB" id="T1FLF8"/>
<keyword evidence="6" id="KW-1185">Reference proteome</keyword>
<reference evidence="6" key="1">
    <citation type="submission" date="2012-12" db="EMBL/GenBank/DDBJ databases">
        <authorList>
            <person name="Hellsten U."/>
            <person name="Grimwood J."/>
            <person name="Chapman J.A."/>
            <person name="Shapiro H."/>
            <person name="Aerts A."/>
            <person name="Otillar R.P."/>
            <person name="Terry A.Y."/>
            <person name="Boore J.L."/>
            <person name="Simakov O."/>
            <person name="Marletaz F."/>
            <person name="Cho S.-J."/>
            <person name="Edsinger-Gonzales E."/>
            <person name="Havlak P."/>
            <person name="Kuo D.-H."/>
            <person name="Larsson T."/>
            <person name="Lv J."/>
            <person name="Arendt D."/>
            <person name="Savage R."/>
            <person name="Osoegawa K."/>
            <person name="de Jong P."/>
            <person name="Lindberg D.R."/>
            <person name="Seaver E.C."/>
            <person name="Weisblat D.A."/>
            <person name="Putnam N.H."/>
            <person name="Grigoriev I.V."/>
            <person name="Rokhsar D.S."/>
        </authorList>
    </citation>
    <scope>NUCLEOTIDE SEQUENCE</scope>
</reference>
<dbReference type="GO" id="GO:0005507">
    <property type="term" value="F:copper ion binding"/>
    <property type="evidence" value="ECO:0007669"/>
    <property type="project" value="InterPro"/>
</dbReference>
<dbReference type="HOGENOM" id="CLU_1770111_0_0_1"/>
<evidence type="ECO:0000313" key="4">
    <source>
        <dbReference type="EMBL" id="ESN89990.1"/>
    </source>
</evidence>
<evidence type="ECO:0000313" key="6">
    <source>
        <dbReference type="Proteomes" id="UP000015101"/>
    </source>
</evidence>
<dbReference type="CTD" id="20209657"/>
<proteinExistence type="predicted"/>
<dbReference type="InterPro" id="IPR000323">
    <property type="entry name" value="Cu2_ascorb_mOase_N"/>
</dbReference>
<keyword evidence="2" id="KW-0325">Glycoprotein</keyword>
<dbReference type="PANTHER" id="PTHR10680">
    <property type="entry name" value="PEPTIDYL-GLYCINE ALPHA-AMIDATING MONOOXYGENASE"/>
    <property type="match status" value="1"/>
</dbReference>
<dbReference type="EMBL" id="AMQM01010605">
    <property type="status" value="NOT_ANNOTATED_CDS"/>
    <property type="molecule type" value="Genomic_DNA"/>
</dbReference>
<dbReference type="GO" id="GO:0016715">
    <property type="term" value="F:oxidoreductase activity, acting on paired donors, with incorporation or reduction of molecular oxygen, reduced ascorbate as one donor, and incorporation of one atom of oxygen"/>
    <property type="evidence" value="ECO:0007669"/>
    <property type="project" value="InterPro"/>
</dbReference>
<dbReference type="Pfam" id="PF01082">
    <property type="entry name" value="Cu2_monooxygen"/>
    <property type="match status" value="1"/>
</dbReference>
<dbReference type="SUPFAM" id="SSF49742">
    <property type="entry name" value="PHM/PNGase F"/>
    <property type="match status" value="2"/>
</dbReference>
<dbReference type="InterPro" id="IPR036939">
    <property type="entry name" value="Cu2_ascorb_mOase_N_sf"/>
</dbReference>
<dbReference type="InParanoid" id="T1FLF8"/>
<evidence type="ECO:0000256" key="2">
    <source>
        <dbReference type="ARBA" id="ARBA00023180"/>
    </source>
</evidence>
<feature type="domain" description="Copper type II ascorbate-dependent monooxygenase N-terminal" evidence="3">
    <location>
        <begin position="2"/>
        <end position="78"/>
    </location>
</feature>
<dbReference type="Proteomes" id="UP000015101">
    <property type="component" value="Unassembled WGS sequence"/>
</dbReference>
<dbReference type="KEGG" id="hro:HELRODRAFT_184544"/>
<dbReference type="EMBL" id="KB097786">
    <property type="protein sequence ID" value="ESN89990.1"/>
    <property type="molecule type" value="Genomic_DNA"/>
</dbReference>
<dbReference type="PANTHER" id="PTHR10680:SF14">
    <property type="entry name" value="PEPTIDYL-GLYCINE ALPHA-AMIDATING MONOOXYGENASE"/>
    <property type="match status" value="1"/>
</dbReference>
<reference evidence="4 6" key="2">
    <citation type="journal article" date="2013" name="Nature">
        <title>Insights into bilaterian evolution from three spiralian genomes.</title>
        <authorList>
            <person name="Simakov O."/>
            <person name="Marletaz F."/>
            <person name="Cho S.J."/>
            <person name="Edsinger-Gonzales E."/>
            <person name="Havlak P."/>
            <person name="Hellsten U."/>
            <person name="Kuo D.H."/>
            <person name="Larsson T."/>
            <person name="Lv J."/>
            <person name="Arendt D."/>
            <person name="Savage R."/>
            <person name="Osoegawa K."/>
            <person name="de Jong P."/>
            <person name="Grimwood J."/>
            <person name="Chapman J.A."/>
            <person name="Shapiro H."/>
            <person name="Aerts A."/>
            <person name="Otillar R.P."/>
            <person name="Terry A.Y."/>
            <person name="Boore J.L."/>
            <person name="Grigoriev I.V."/>
            <person name="Lindberg D.R."/>
            <person name="Seaver E.C."/>
            <person name="Weisblat D.A."/>
            <person name="Putnam N.H."/>
            <person name="Rokhsar D.S."/>
        </authorList>
    </citation>
    <scope>NUCLEOTIDE SEQUENCE</scope>
</reference>
<dbReference type="InterPro" id="IPR008977">
    <property type="entry name" value="PHM/PNGase_F_dom_sf"/>
</dbReference>
<name>T1FLF8_HELRO</name>
<dbReference type="OrthoDB" id="10044505at2759"/>
<sequence>MPVVHHILLYGCEVPGSDDDAWECGDMTSLQASSSPPSDQYKHAPVCGEGSKQSILYAWAMDAPKLQLPPNVGIQQPKKAGVYLLTSVDGEVGVRGTTHMEVACVMQEDRVIHPFAFRRVLSGYRIRDGVWTEIGRKDPRLPEVVIP</sequence>
<dbReference type="eggNOG" id="KOG3567">
    <property type="taxonomic scope" value="Eukaryota"/>
</dbReference>
<keyword evidence="1" id="KW-0732">Signal</keyword>
<organism evidence="5 6">
    <name type="scientific">Helobdella robusta</name>
    <name type="common">Californian leech</name>
    <dbReference type="NCBI Taxonomy" id="6412"/>
    <lineage>
        <taxon>Eukaryota</taxon>
        <taxon>Metazoa</taxon>
        <taxon>Spiralia</taxon>
        <taxon>Lophotrochozoa</taxon>
        <taxon>Annelida</taxon>
        <taxon>Clitellata</taxon>
        <taxon>Hirudinea</taxon>
        <taxon>Rhynchobdellida</taxon>
        <taxon>Glossiphoniidae</taxon>
        <taxon>Helobdella</taxon>
    </lineage>
</organism>
<evidence type="ECO:0000313" key="5">
    <source>
        <dbReference type="EnsemblMetazoa" id="HelroP184544"/>
    </source>
</evidence>